<dbReference type="AlphaFoldDB" id="A0A081KDQ1"/>
<keyword evidence="1" id="KW-1133">Transmembrane helix</keyword>
<dbReference type="EMBL" id="JOJP01000001">
    <property type="protein sequence ID" value="KEI72277.1"/>
    <property type="molecule type" value="Genomic_DNA"/>
</dbReference>
<protein>
    <submittedName>
        <fullName evidence="2">Uncharacterized protein</fullName>
    </submittedName>
</protein>
<keyword evidence="3" id="KW-1185">Reference proteome</keyword>
<organism evidence="2 3">
    <name type="scientific">Endozoicomonas elysicola</name>
    <dbReference type="NCBI Taxonomy" id="305900"/>
    <lineage>
        <taxon>Bacteria</taxon>
        <taxon>Pseudomonadati</taxon>
        <taxon>Pseudomonadota</taxon>
        <taxon>Gammaproteobacteria</taxon>
        <taxon>Oceanospirillales</taxon>
        <taxon>Endozoicomonadaceae</taxon>
        <taxon>Endozoicomonas</taxon>
    </lineage>
</organism>
<sequence>MIKTVVISALLLGCFLVMANLVPNLLQNTRSPANKHEPEKQNHDQVIKSIVLLIGMAILLTLILHFWH</sequence>
<evidence type="ECO:0000313" key="3">
    <source>
        <dbReference type="Proteomes" id="UP000027997"/>
    </source>
</evidence>
<keyword evidence="1" id="KW-0472">Membrane</keyword>
<feature type="transmembrane region" description="Helical" evidence="1">
    <location>
        <begin position="46"/>
        <end position="67"/>
    </location>
</feature>
<evidence type="ECO:0000313" key="2">
    <source>
        <dbReference type="EMBL" id="KEI72277.1"/>
    </source>
</evidence>
<proteinExistence type="predicted"/>
<keyword evidence="1" id="KW-0812">Transmembrane</keyword>
<gene>
    <name evidence="2" type="ORF">GV64_17430</name>
</gene>
<comment type="caution">
    <text evidence="2">The sequence shown here is derived from an EMBL/GenBank/DDBJ whole genome shotgun (WGS) entry which is preliminary data.</text>
</comment>
<dbReference type="Proteomes" id="UP000027997">
    <property type="component" value="Unassembled WGS sequence"/>
</dbReference>
<dbReference type="STRING" id="305900.GV64_17430"/>
<reference evidence="2 3" key="1">
    <citation type="submission" date="2014-06" db="EMBL/GenBank/DDBJ databases">
        <title>Whole Genome Sequences of Three Symbiotic Endozoicomonas Bacteria.</title>
        <authorList>
            <person name="Neave M.J."/>
            <person name="Apprill A."/>
            <person name="Voolstra C.R."/>
        </authorList>
    </citation>
    <scope>NUCLEOTIDE SEQUENCE [LARGE SCALE GENOMIC DNA]</scope>
    <source>
        <strain evidence="2 3">DSM 22380</strain>
    </source>
</reference>
<evidence type="ECO:0000256" key="1">
    <source>
        <dbReference type="SAM" id="Phobius"/>
    </source>
</evidence>
<accession>A0A081KDQ1</accession>
<name>A0A081KDQ1_9GAMM</name>